<comment type="caution">
    <text evidence="1">The sequence shown here is derived from an EMBL/GenBank/DDBJ whole genome shotgun (WGS) entry which is preliminary data.</text>
</comment>
<dbReference type="STRING" id="320771.Cflav_PD0737"/>
<dbReference type="OrthoDB" id="9803238at2"/>
<protein>
    <submittedName>
        <fullName evidence="1">Uncharacterized protein</fullName>
    </submittedName>
</protein>
<name>B9XR89_PEDPL</name>
<reference evidence="1 2" key="1">
    <citation type="journal article" date="2011" name="J. Bacteriol.">
        <title>Genome sequence of 'Pedosphaera parvula' Ellin514, an aerobic Verrucomicrobial isolate from pasture soil.</title>
        <authorList>
            <person name="Kant R."/>
            <person name="van Passel M.W."/>
            <person name="Sangwan P."/>
            <person name="Palva A."/>
            <person name="Lucas S."/>
            <person name="Copeland A."/>
            <person name="Lapidus A."/>
            <person name="Glavina Del Rio T."/>
            <person name="Dalin E."/>
            <person name="Tice H."/>
            <person name="Bruce D."/>
            <person name="Goodwin L."/>
            <person name="Pitluck S."/>
            <person name="Chertkov O."/>
            <person name="Larimer F.W."/>
            <person name="Land M.L."/>
            <person name="Hauser L."/>
            <person name="Brettin T.S."/>
            <person name="Detter J.C."/>
            <person name="Han S."/>
            <person name="de Vos W.M."/>
            <person name="Janssen P.H."/>
            <person name="Smidt H."/>
        </authorList>
    </citation>
    <scope>NUCLEOTIDE SEQUENCE [LARGE SCALE GENOMIC DNA]</scope>
    <source>
        <strain evidence="1 2">Ellin514</strain>
    </source>
</reference>
<dbReference type="RefSeq" id="WP_007418324.1">
    <property type="nucleotide sequence ID" value="NZ_ABOX02000061.1"/>
</dbReference>
<sequence>MPLIENWWTGEIDWETPAGQLLKTFLATLPMNRRFHLTLYGSAPLQLTVDRQLMSGDVDLFSDDDEDLSSLVAAAKLDKSHGGFYLEPGFELSFRTSPRWRGRAATVQRGNVTLTIPHPLDILIGKLDRLDAKDLRAFERVIQLTGHPTAAELRLELQTAVDLFRPAFDEDSPNRYPENTRRLWHEIFHAEIDIRSDIIEPAIARRKQGYGETPPDYKRALGE</sequence>
<dbReference type="Proteomes" id="UP000003688">
    <property type="component" value="Unassembled WGS sequence"/>
</dbReference>
<gene>
    <name evidence="1" type="ORF">Cflav_PD0737</name>
</gene>
<keyword evidence="2" id="KW-1185">Reference proteome</keyword>
<accession>B9XR89</accession>
<proteinExistence type="predicted"/>
<organism evidence="1 2">
    <name type="scientific">Pedosphaera parvula (strain Ellin514)</name>
    <dbReference type="NCBI Taxonomy" id="320771"/>
    <lineage>
        <taxon>Bacteria</taxon>
        <taxon>Pseudomonadati</taxon>
        <taxon>Verrucomicrobiota</taxon>
        <taxon>Pedosphaerae</taxon>
        <taxon>Pedosphaerales</taxon>
        <taxon>Pedosphaeraceae</taxon>
        <taxon>Pedosphaera</taxon>
    </lineage>
</organism>
<dbReference type="EMBL" id="ABOX02000061">
    <property type="protein sequence ID" value="EEF57632.1"/>
    <property type="molecule type" value="Genomic_DNA"/>
</dbReference>
<evidence type="ECO:0000313" key="2">
    <source>
        <dbReference type="Proteomes" id="UP000003688"/>
    </source>
</evidence>
<evidence type="ECO:0000313" key="1">
    <source>
        <dbReference type="EMBL" id="EEF57632.1"/>
    </source>
</evidence>
<dbReference type="AlphaFoldDB" id="B9XR89"/>